<reference evidence="2 3" key="1">
    <citation type="submission" date="2019-03" db="EMBL/GenBank/DDBJ databases">
        <title>Single cell metagenomics reveals metabolic interactions within the superorganism composed of flagellate Streblomastix strix and complex community of Bacteroidetes bacteria on its surface.</title>
        <authorList>
            <person name="Treitli S.C."/>
            <person name="Kolisko M."/>
            <person name="Husnik F."/>
            <person name="Keeling P."/>
            <person name="Hampl V."/>
        </authorList>
    </citation>
    <scope>NUCLEOTIDE SEQUENCE [LARGE SCALE GENOMIC DNA]</scope>
    <source>
        <strain evidence="2">ST1C</strain>
    </source>
</reference>
<dbReference type="OrthoDB" id="201709at2759"/>
<evidence type="ECO:0000313" key="2">
    <source>
        <dbReference type="EMBL" id="KAA6352981.1"/>
    </source>
</evidence>
<dbReference type="AlphaFoldDB" id="A0A5J4T5C4"/>
<evidence type="ECO:0000313" key="3">
    <source>
        <dbReference type="Proteomes" id="UP000324800"/>
    </source>
</evidence>
<dbReference type="EMBL" id="SNRW01038963">
    <property type="protein sequence ID" value="KAA6352981.1"/>
    <property type="molecule type" value="Genomic_DNA"/>
</dbReference>
<dbReference type="Gene3D" id="1.25.10.10">
    <property type="entry name" value="Leucine-rich Repeat Variant"/>
    <property type="match status" value="2"/>
</dbReference>
<protein>
    <recommendedName>
        <fullName evidence="1">Condensin complex subunit 1 C-terminal domain-containing protein</fullName>
    </recommendedName>
</protein>
<evidence type="ECO:0000259" key="1">
    <source>
        <dbReference type="Pfam" id="PF12717"/>
    </source>
</evidence>
<dbReference type="SUPFAM" id="SSF48371">
    <property type="entry name" value="ARM repeat"/>
    <property type="match status" value="1"/>
</dbReference>
<feature type="non-terminal residue" evidence="2">
    <location>
        <position position="1"/>
    </location>
</feature>
<gene>
    <name evidence="2" type="ORF">EZS28_051492</name>
</gene>
<dbReference type="InterPro" id="IPR032682">
    <property type="entry name" value="Cnd1_C"/>
</dbReference>
<feature type="non-terminal residue" evidence="2">
    <location>
        <position position="274"/>
    </location>
</feature>
<dbReference type="Proteomes" id="UP000324800">
    <property type="component" value="Unassembled WGS sequence"/>
</dbReference>
<sequence>IINILQTGSNTTPVSDPHPHYESLQQCDGIKKIFALFQKNGSKYSRDRSALCIGYLFKARFIADPIMRQEIINHLKSLLNDSNARVKGRAKDALKYLAQNDTNRSEILNEQEFKRIEQELKQPIEGTQEQQKNITQRQETDLLLLSSTIEDRNDNELKKRIIPSGIVESLLAIFINRDLNSITRTYSLAFFYLTNPSSDEVIHLLLEKKPYTGLIHLVEHTDDLVASDAIASIINILQTGSNTTPVSDPHPHYESLQQCDGIKKIFALFQKNGS</sequence>
<proteinExistence type="predicted"/>
<name>A0A5J4T5C4_9EUKA</name>
<dbReference type="Pfam" id="PF12717">
    <property type="entry name" value="Cnd1"/>
    <property type="match status" value="1"/>
</dbReference>
<dbReference type="InterPro" id="IPR011989">
    <property type="entry name" value="ARM-like"/>
</dbReference>
<dbReference type="InterPro" id="IPR016024">
    <property type="entry name" value="ARM-type_fold"/>
</dbReference>
<feature type="domain" description="Condensin complex subunit 1 C-terminal" evidence="1">
    <location>
        <begin position="43"/>
        <end position="134"/>
    </location>
</feature>
<organism evidence="2 3">
    <name type="scientific">Streblomastix strix</name>
    <dbReference type="NCBI Taxonomy" id="222440"/>
    <lineage>
        <taxon>Eukaryota</taxon>
        <taxon>Metamonada</taxon>
        <taxon>Preaxostyla</taxon>
        <taxon>Oxymonadida</taxon>
        <taxon>Streblomastigidae</taxon>
        <taxon>Streblomastix</taxon>
    </lineage>
</organism>
<comment type="caution">
    <text evidence="2">The sequence shown here is derived from an EMBL/GenBank/DDBJ whole genome shotgun (WGS) entry which is preliminary data.</text>
</comment>
<accession>A0A5J4T5C4</accession>